<sequence>MRVGYLHTELSREGPGLMLRDIVSDAPQVAALRAVIGAAEADVLVLGDMDYDAQGAALDALNAGLATPYPHAQALQGNAGIDTGLDLDGDGRLGRPRDMQAYGRFAGQSGLGILSRLPIGAPVSLNALLWQDVPGSLMSAEERDTAGDVQRLSSGGHWIVPLAPVNGPALTLMVFHATPPVFDGPEDRNGRRNADEIALWQRLLDGALDSPAPSGSFVIAGTANIDPADGEGRLEAIGDLLADPRLIDPRPASPGGAAAEAGGQTGDPALDTVDWPEPAPGNLRVDYVLPSADLRLDRPGVLWPEKGAELAESVAVASRHRLVWIDILR</sequence>
<reference evidence="3" key="1">
    <citation type="journal article" date="2014" name="Int. J. Syst. Evol. Microbiol.">
        <title>Complete genome sequence of Corynebacterium casei LMG S-19264T (=DSM 44701T), isolated from a smear-ripened cheese.</title>
        <authorList>
            <consortium name="US DOE Joint Genome Institute (JGI-PGF)"/>
            <person name="Walter F."/>
            <person name="Albersmeier A."/>
            <person name="Kalinowski J."/>
            <person name="Ruckert C."/>
        </authorList>
    </citation>
    <scope>NUCLEOTIDE SEQUENCE</scope>
    <source>
        <strain evidence="3">CGMCC 1.6293</strain>
    </source>
</reference>
<dbReference type="Pfam" id="PF03372">
    <property type="entry name" value="Exo_endo_phos"/>
    <property type="match status" value="1"/>
</dbReference>
<dbReference type="GO" id="GO:0003824">
    <property type="term" value="F:catalytic activity"/>
    <property type="evidence" value="ECO:0007669"/>
    <property type="project" value="InterPro"/>
</dbReference>
<accession>A0A917T2U4</accession>
<dbReference type="Gene3D" id="3.60.10.10">
    <property type="entry name" value="Endonuclease/exonuclease/phosphatase"/>
    <property type="match status" value="1"/>
</dbReference>
<dbReference type="EMBL" id="BMLF01000002">
    <property type="protein sequence ID" value="GGM06329.1"/>
    <property type="molecule type" value="Genomic_DNA"/>
</dbReference>
<evidence type="ECO:0000313" key="4">
    <source>
        <dbReference type="Proteomes" id="UP000649829"/>
    </source>
</evidence>
<comment type="caution">
    <text evidence="3">The sequence shown here is derived from an EMBL/GenBank/DDBJ whole genome shotgun (WGS) entry which is preliminary data.</text>
</comment>
<feature type="region of interest" description="Disordered" evidence="1">
    <location>
        <begin position="249"/>
        <end position="269"/>
    </location>
</feature>
<name>A0A917T2U4_9RHOB</name>
<evidence type="ECO:0000256" key="1">
    <source>
        <dbReference type="SAM" id="MobiDB-lite"/>
    </source>
</evidence>
<reference evidence="3" key="2">
    <citation type="submission" date="2020-09" db="EMBL/GenBank/DDBJ databases">
        <authorList>
            <person name="Sun Q."/>
            <person name="Zhou Y."/>
        </authorList>
    </citation>
    <scope>NUCLEOTIDE SEQUENCE</scope>
    <source>
        <strain evidence="3">CGMCC 1.6293</strain>
    </source>
</reference>
<dbReference type="AlphaFoldDB" id="A0A917T2U4"/>
<proteinExistence type="predicted"/>
<feature type="domain" description="Endonuclease/exonuclease/phosphatase" evidence="2">
    <location>
        <begin position="22"/>
        <end position="307"/>
    </location>
</feature>
<organism evidence="3 4">
    <name type="scientific">Pseudooceanicola nanhaiensis</name>
    <dbReference type="NCBI Taxonomy" id="375761"/>
    <lineage>
        <taxon>Bacteria</taxon>
        <taxon>Pseudomonadati</taxon>
        <taxon>Pseudomonadota</taxon>
        <taxon>Alphaproteobacteria</taxon>
        <taxon>Rhodobacterales</taxon>
        <taxon>Paracoccaceae</taxon>
        <taxon>Pseudooceanicola</taxon>
    </lineage>
</organism>
<evidence type="ECO:0000259" key="2">
    <source>
        <dbReference type="Pfam" id="PF03372"/>
    </source>
</evidence>
<evidence type="ECO:0000313" key="3">
    <source>
        <dbReference type="EMBL" id="GGM06329.1"/>
    </source>
</evidence>
<dbReference type="InterPro" id="IPR036691">
    <property type="entry name" value="Endo/exonu/phosph_ase_sf"/>
</dbReference>
<dbReference type="SUPFAM" id="SSF56219">
    <property type="entry name" value="DNase I-like"/>
    <property type="match status" value="1"/>
</dbReference>
<keyword evidence="4" id="KW-1185">Reference proteome</keyword>
<protein>
    <recommendedName>
        <fullName evidence="2">Endonuclease/exonuclease/phosphatase domain-containing protein</fullName>
    </recommendedName>
</protein>
<dbReference type="Proteomes" id="UP000649829">
    <property type="component" value="Unassembled WGS sequence"/>
</dbReference>
<gene>
    <name evidence="3" type="ORF">GCM10011534_30110</name>
</gene>
<dbReference type="InterPro" id="IPR005135">
    <property type="entry name" value="Endo/exonuclease/phosphatase"/>
</dbReference>